<dbReference type="RefSeq" id="WP_139420271.1">
    <property type="nucleotide sequence ID" value="NZ_BKNL01000005.1"/>
</dbReference>
<dbReference type="EMBL" id="CP092085">
    <property type="protein sequence ID" value="UUN98336.1"/>
    <property type="molecule type" value="Genomic_DNA"/>
</dbReference>
<gene>
    <name evidence="1" type="ORF">I9054_002390</name>
</gene>
<sequence length="196" mass="21911">MNKKLVCAALMALSAFQVNAFQSTAVPKAQLSNPAFNIANGLAPIDQNQKVSVLEPFRGEFRILGSKEYHDDAQAKFSPIDYAVTRGLFTEPEIARQISINQYDRFLNWKMARPPIPAQLATQLVSNMHIIPANPEIAKKIKQVKRGDLVRLTGDLVQVNDKDLVWKSALDWKGVGDGACKLIRVNSIQWLEKQNI</sequence>
<organism evidence="1 2">
    <name type="scientific">Acinetobacter bereziniae</name>
    <name type="common">Acinetobacter genomosp. 10</name>
    <dbReference type="NCBI Taxonomy" id="106648"/>
    <lineage>
        <taxon>Bacteria</taxon>
        <taxon>Pseudomonadati</taxon>
        <taxon>Pseudomonadota</taxon>
        <taxon>Gammaproteobacteria</taxon>
        <taxon>Moraxellales</taxon>
        <taxon>Moraxellaceae</taxon>
        <taxon>Acinetobacter</taxon>
    </lineage>
</organism>
<dbReference type="AlphaFoldDB" id="A0A8B5SAC3"/>
<name>A0A8B5SAC3_ACIBZ</name>
<reference evidence="1" key="1">
    <citation type="submission" date="2022-02" db="EMBL/GenBank/DDBJ databases">
        <title>Characterization of Tn125 harboring carbapenem-resistant Acinetobacter bereziniae clinical isolates.</title>
        <authorList>
            <person name="Wong N.-K."/>
            <person name="Pan Q."/>
        </authorList>
    </citation>
    <scope>NUCLEOTIDE SEQUENCE</scope>
    <source>
        <strain evidence="1">GD03393</strain>
    </source>
</reference>
<accession>A0A8B5SAC3</accession>
<evidence type="ECO:0000313" key="2">
    <source>
        <dbReference type="Proteomes" id="UP000644140"/>
    </source>
</evidence>
<evidence type="ECO:0000313" key="1">
    <source>
        <dbReference type="EMBL" id="UUN98336.1"/>
    </source>
</evidence>
<dbReference type="Proteomes" id="UP000644140">
    <property type="component" value="Chromosome"/>
</dbReference>
<proteinExistence type="predicted"/>
<protein>
    <submittedName>
        <fullName evidence="1">Uncharacterized protein</fullName>
    </submittedName>
</protein>